<accession>A0AA38L811</accession>
<name>A0AA38L811_TAXCH</name>
<protein>
    <submittedName>
        <fullName evidence="1">Uncharacterized protein</fullName>
    </submittedName>
</protein>
<dbReference type="Proteomes" id="UP000824469">
    <property type="component" value="Unassembled WGS sequence"/>
</dbReference>
<evidence type="ECO:0000313" key="2">
    <source>
        <dbReference type="Proteomes" id="UP000824469"/>
    </source>
</evidence>
<evidence type="ECO:0000313" key="1">
    <source>
        <dbReference type="EMBL" id="KAH9314826.1"/>
    </source>
</evidence>
<gene>
    <name evidence="1" type="ORF">KI387_023453</name>
</gene>
<dbReference type="EMBL" id="JAHRHJ020000005">
    <property type="protein sequence ID" value="KAH9314826.1"/>
    <property type="molecule type" value="Genomic_DNA"/>
</dbReference>
<organism evidence="1 2">
    <name type="scientific">Taxus chinensis</name>
    <name type="common">Chinese yew</name>
    <name type="synonym">Taxus wallichiana var. chinensis</name>
    <dbReference type="NCBI Taxonomy" id="29808"/>
    <lineage>
        <taxon>Eukaryota</taxon>
        <taxon>Viridiplantae</taxon>
        <taxon>Streptophyta</taxon>
        <taxon>Embryophyta</taxon>
        <taxon>Tracheophyta</taxon>
        <taxon>Spermatophyta</taxon>
        <taxon>Pinopsida</taxon>
        <taxon>Pinidae</taxon>
        <taxon>Conifers II</taxon>
        <taxon>Cupressales</taxon>
        <taxon>Taxaceae</taxon>
        <taxon>Taxus</taxon>
    </lineage>
</organism>
<feature type="non-terminal residue" evidence="1">
    <location>
        <position position="1"/>
    </location>
</feature>
<keyword evidence="2" id="KW-1185">Reference proteome</keyword>
<reference evidence="1 2" key="1">
    <citation type="journal article" date="2021" name="Nat. Plants">
        <title>The Taxus genome provides insights into paclitaxel biosynthesis.</title>
        <authorList>
            <person name="Xiong X."/>
            <person name="Gou J."/>
            <person name="Liao Q."/>
            <person name="Li Y."/>
            <person name="Zhou Q."/>
            <person name="Bi G."/>
            <person name="Li C."/>
            <person name="Du R."/>
            <person name="Wang X."/>
            <person name="Sun T."/>
            <person name="Guo L."/>
            <person name="Liang H."/>
            <person name="Lu P."/>
            <person name="Wu Y."/>
            <person name="Zhang Z."/>
            <person name="Ro D.K."/>
            <person name="Shang Y."/>
            <person name="Huang S."/>
            <person name="Yan J."/>
        </authorList>
    </citation>
    <scope>NUCLEOTIDE SEQUENCE [LARGE SCALE GENOMIC DNA]</scope>
    <source>
        <strain evidence="1">Ta-2019</strain>
    </source>
</reference>
<proteinExistence type="predicted"/>
<sequence length="79" mass="8418">SAPITATAPLIEAPFALTSSAPPTNILDTTIQHENVGTDDSDDKVDIVELTVDKLGNLNFTPIEVDDSYFNDTFIVVGP</sequence>
<feature type="non-terminal residue" evidence="1">
    <location>
        <position position="79"/>
    </location>
</feature>
<dbReference type="AlphaFoldDB" id="A0AA38L811"/>
<comment type="caution">
    <text evidence="1">The sequence shown here is derived from an EMBL/GenBank/DDBJ whole genome shotgun (WGS) entry which is preliminary data.</text>
</comment>